<name>K9XTZ3_STAC7</name>
<accession>K9XTZ3</accession>
<dbReference type="InterPro" id="IPR038731">
    <property type="entry name" value="RgtA/B/C-like"/>
</dbReference>
<feature type="transmembrane region" description="Helical" evidence="8">
    <location>
        <begin position="136"/>
        <end position="153"/>
    </location>
</feature>
<evidence type="ECO:0000256" key="4">
    <source>
        <dbReference type="ARBA" id="ARBA00022679"/>
    </source>
</evidence>
<reference evidence="11" key="1">
    <citation type="journal article" date="2013" name="Proc. Natl. Acad. Sci. U.S.A.">
        <title>Improving the coverage of the cyanobacterial phylum using diversity-driven genome sequencing.</title>
        <authorList>
            <person name="Shih P.M."/>
            <person name="Wu D."/>
            <person name="Latifi A."/>
            <person name="Axen S.D."/>
            <person name="Fewer D.P."/>
            <person name="Talla E."/>
            <person name="Calteau A."/>
            <person name="Cai F."/>
            <person name="Tandeau de Marsac N."/>
            <person name="Rippka R."/>
            <person name="Herdman M."/>
            <person name="Sivonen K."/>
            <person name="Coursin T."/>
            <person name="Laurent T."/>
            <person name="Goodwin L."/>
            <person name="Nolan M."/>
            <person name="Davenport K.W."/>
            <person name="Han C.S."/>
            <person name="Rubin E.M."/>
            <person name="Eisen J.A."/>
            <person name="Woyke T."/>
            <person name="Gugger M."/>
            <person name="Kerfeld C.A."/>
        </authorList>
    </citation>
    <scope>NUCLEOTIDE SEQUENCE [LARGE SCALE GENOMIC DNA]</scope>
    <source>
        <strain evidence="11">ATCC 29371 / PCC 7437</strain>
    </source>
</reference>
<evidence type="ECO:0000256" key="7">
    <source>
        <dbReference type="ARBA" id="ARBA00023136"/>
    </source>
</evidence>
<keyword evidence="4 10" id="KW-0808">Transferase</keyword>
<comment type="subcellular location">
    <subcellularLocation>
        <location evidence="1">Cell membrane</location>
        <topology evidence="1">Multi-pass membrane protein</topology>
    </subcellularLocation>
</comment>
<dbReference type="AlphaFoldDB" id="K9XTZ3"/>
<dbReference type="eggNOG" id="COG1807">
    <property type="taxonomic scope" value="Bacteria"/>
</dbReference>
<dbReference type="HOGENOM" id="CLU_019200_0_0_3"/>
<keyword evidence="3" id="KW-0328">Glycosyltransferase</keyword>
<dbReference type="PANTHER" id="PTHR33908:SF3">
    <property type="entry name" value="UNDECAPRENYL PHOSPHATE-ALPHA-4-AMINO-4-DEOXY-L-ARABINOSE ARABINOSYL TRANSFERASE"/>
    <property type="match status" value="1"/>
</dbReference>
<evidence type="ECO:0000256" key="6">
    <source>
        <dbReference type="ARBA" id="ARBA00022989"/>
    </source>
</evidence>
<feature type="transmembrane region" description="Helical" evidence="8">
    <location>
        <begin position="298"/>
        <end position="316"/>
    </location>
</feature>
<dbReference type="InterPro" id="IPR050297">
    <property type="entry name" value="LipidA_mod_glycosyltrf_83"/>
</dbReference>
<keyword evidence="11" id="KW-1185">Reference proteome</keyword>
<keyword evidence="2" id="KW-1003">Cell membrane</keyword>
<keyword evidence="7 8" id="KW-0472">Membrane</keyword>
<proteinExistence type="predicted"/>
<gene>
    <name evidence="10" type="ordered locus">Sta7437_1565</name>
</gene>
<dbReference type="PANTHER" id="PTHR33908">
    <property type="entry name" value="MANNOSYLTRANSFERASE YKCB-RELATED"/>
    <property type="match status" value="1"/>
</dbReference>
<keyword evidence="5 8" id="KW-0812">Transmembrane</keyword>
<evidence type="ECO:0000313" key="11">
    <source>
        <dbReference type="Proteomes" id="UP000010473"/>
    </source>
</evidence>
<feature type="domain" description="Glycosyltransferase RgtA/B/C/D-like" evidence="9">
    <location>
        <begin position="65"/>
        <end position="225"/>
    </location>
</feature>
<feature type="transmembrane region" description="Helical" evidence="8">
    <location>
        <begin position="86"/>
        <end position="106"/>
    </location>
</feature>
<dbReference type="GO" id="GO:0010041">
    <property type="term" value="P:response to iron(III) ion"/>
    <property type="evidence" value="ECO:0007669"/>
    <property type="project" value="TreeGrafter"/>
</dbReference>
<evidence type="ECO:0000256" key="1">
    <source>
        <dbReference type="ARBA" id="ARBA00004651"/>
    </source>
</evidence>
<feature type="transmembrane region" description="Helical" evidence="8">
    <location>
        <begin position="112"/>
        <end position="131"/>
    </location>
</feature>
<feature type="transmembrane region" description="Helical" evidence="8">
    <location>
        <begin position="418"/>
        <end position="438"/>
    </location>
</feature>
<feature type="transmembrane region" description="Helical" evidence="8">
    <location>
        <begin position="322"/>
        <end position="341"/>
    </location>
</feature>
<dbReference type="GO" id="GO:0009103">
    <property type="term" value="P:lipopolysaccharide biosynthetic process"/>
    <property type="evidence" value="ECO:0007669"/>
    <property type="project" value="UniProtKB-ARBA"/>
</dbReference>
<feature type="transmembrane region" description="Helical" evidence="8">
    <location>
        <begin position="12"/>
        <end position="33"/>
    </location>
</feature>
<dbReference type="EMBL" id="CP003653">
    <property type="protein sequence ID" value="AFZ35132.1"/>
    <property type="molecule type" value="Genomic_DNA"/>
</dbReference>
<protein>
    <submittedName>
        <fullName evidence="10">Glycosyl transferase family 39</fullName>
    </submittedName>
</protein>
<evidence type="ECO:0000256" key="3">
    <source>
        <dbReference type="ARBA" id="ARBA00022676"/>
    </source>
</evidence>
<feature type="transmembrane region" description="Helical" evidence="8">
    <location>
        <begin position="264"/>
        <end position="286"/>
    </location>
</feature>
<sequence>MTLIHKKSLKLDILILISTLAIITFGIGNYGLYEPHEGHFAMVAQEMILRKDWLTPYLNGAPYLNKPPLLYWLIAISIKIFGTTEFAVRLPIALSGWLGIIIAWLWSRELWGIVASRIAVIMLTVTTGWFIFTHQLLIDVLLGTLLLASNYFLWKLLSQPKSYIFFLAFYGCLSLCLLTKGLIGIAFPLAGLLGLIIIKRNNKIVQKIKLGQGILLIIAITLPWFIAVEKANPGFLHYFIFNEHLNRIFDRRFPPDYEVSKISALGYLGITAVWCLPWILFFPSVIKFAWQQYQTKHQSAIILLAIAFTLPILVFLPLSSRLIYYSIPAIAPYIILCAGYFSYHSFKIYGFISILIGVVCLSTIYFLPQLSIFLLSINNKTEINQLIFTVLITLGVGFLVAGIAMLRNRYLLSLLSLFIAWTITYIAVTKGFVIYQYLRSSKSLIQTASPCLNLNTLWVFEGSREIGAAGAMSFYLNQNQSDFKTFNQLGWVTGKHGNSYRIVMVLSDAGNNRLPPKFPGELPSYLINKAQLQFYWNSDRNVVFVTDFLRQQNDPNDPPDLNLPQDSGQPLLEIASRKLYGNLPARKDWCQSNLSKYQGIKKQ</sequence>
<feature type="transmembrane region" description="Helical" evidence="8">
    <location>
        <begin position="210"/>
        <end position="228"/>
    </location>
</feature>
<evidence type="ECO:0000256" key="5">
    <source>
        <dbReference type="ARBA" id="ARBA00022692"/>
    </source>
</evidence>
<evidence type="ECO:0000259" key="9">
    <source>
        <dbReference type="Pfam" id="PF13231"/>
    </source>
</evidence>
<dbReference type="OrthoDB" id="9775035at2"/>
<feature type="transmembrane region" description="Helical" evidence="8">
    <location>
        <begin position="53"/>
        <end position="74"/>
    </location>
</feature>
<dbReference type="KEGG" id="scs:Sta7437_1565"/>
<dbReference type="GO" id="GO:0005886">
    <property type="term" value="C:plasma membrane"/>
    <property type="evidence" value="ECO:0007669"/>
    <property type="project" value="UniProtKB-SubCell"/>
</dbReference>
<dbReference type="Pfam" id="PF13231">
    <property type="entry name" value="PMT_2"/>
    <property type="match status" value="1"/>
</dbReference>
<organism evidence="10 11">
    <name type="scientific">Stanieria cyanosphaera (strain ATCC 29371 / PCC 7437)</name>
    <dbReference type="NCBI Taxonomy" id="111780"/>
    <lineage>
        <taxon>Bacteria</taxon>
        <taxon>Bacillati</taxon>
        <taxon>Cyanobacteriota</taxon>
        <taxon>Cyanophyceae</taxon>
        <taxon>Pleurocapsales</taxon>
        <taxon>Dermocarpellaceae</taxon>
        <taxon>Stanieria</taxon>
    </lineage>
</organism>
<feature type="transmembrane region" description="Helical" evidence="8">
    <location>
        <begin position="387"/>
        <end position="406"/>
    </location>
</feature>
<feature type="transmembrane region" description="Helical" evidence="8">
    <location>
        <begin position="348"/>
        <end position="367"/>
    </location>
</feature>
<evidence type="ECO:0000313" key="10">
    <source>
        <dbReference type="EMBL" id="AFZ35132.1"/>
    </source>
</evidence>
<dbReference type="GO" id="GO:0016763">
    <property type="term" value="F:pentosyltransferase activity"/>
    <property type="evidence" value="ECO:0007669"/>
    <property type="project" value="TreeGrafter"/>
</dbReference>
<evidence type="ECO:0000256" key="8">
    <source>
        <dbReference type="SAM" id="Phobius"/>
    </source>
</evidence>
<dbReference type="STRING" id="111780.Sta7437_1565"/>
<keyword evidence="6 8" id="KW-1133">Transmembrane helix</keyword>
<evidence type="ECO:0000256" key="2">
    <source>
        <dbReference type="ARBA" id="ARBA00022475"/>
    </source>
</evidence>
<dbReference type="RefSeq" id="WP_015192803.1">
    <property type="nucleotide sequence ID" value="NC_019748.1"/>
</dbReference>
<dbReference type="Proteomes" id="UP000010473">
    <property type="component" value="Chromosome"/>
</dbReference>
<feature type="transmembrane region" description="Helical" evidence="8">
    <location>
        <begin position="165"/>
        <end position="198"/>
    </location>
</feature>